<organism evidence="1 2">
    <name type="scientific">Smittium mucronatum</name>
    <dbReference type="NCBI Taxonomy" id="133383"/>
    <lineage>
        <taxon>Eukaryota</taxon>
        <taxon>Fungi</taxon>
        <taxon>Fungi incertae sedis</taxon>
        <taxon>Zoopagomycota</taxon>
        <taxon>Kickxellomycotina</taxon>
        <taxon>Harpellomycetes</taxon>
        <taxon>Harpellales</taxon>
        <taxon>Legeriomycetaceae</taxon>
        <taxon>Smittium</taxon>
    </lineage>
</organism>
<dbReference type="EMBL" id="LSSL01004055">
    <property type="protein sequence ID" value="OLY79835.1"/>
    <property type="molecule type" value="Genomic_DNA"/>
</dbReference>
<dbReference type="Proteomes" id="UP000187455">
    <property type="component" value="Unassembled WGS sequence"/>
</dbReference>
<dbReference type="AlphaFoldDB" id="A0A1R0GSJ0"/>
<sequence length="66" mass="7652">MVKDPILSGSFIGREHLKFYTIRSIHVWFTTTVLMKQLETTNNDGTIIYGLLLSKYFKKVICLISK</sequence>
<evidence type="ECO:0000313" key="2">
    <source>
        <dbReference type="Proteomes" id="UP000187455"/>
    </source>
</evidence>
<proteinExistence type="predicted"/>
<name>A0A1R0GSJ0_9FUNG</name>
<reference evidence="1 2" key="1">
    <citation type="journal article" date="2016" name="Mol. Biol. Evol.">
        <title>Genome-Wide Survey of Gut Fungi (Harpellales) Reveals the First Horizontally Transferred Ubiquitin Gene from a Mosquito Host.</title>
        <authorList>
            <person name="Wang Y."/>
            <person name="White M.M."/>
            <person name="Kvist S."/>
            <person name="Moncalvo J.M."/>
        </authorList>
    </citation>
    <scope>NUCLEOTIDE SEQUENCE [LARGE SCALE GENOMIC DNA]</scope>
    <source>
        <strain evidence="1 2">ALG-7-W6</strain>
    </source>
</reference>
<gene>
    <name evidence="1" type="ORF">AYI68_g6083</name>
</gene>
<evidence type="ECO:0000313" key="1">
    <source>
        <dbReference type="EMBL" id="OLY79835.1"/>
    </source>
</evidence>
<accession>A0A1R0GSJ0</accession>
<protein>
    <submittedName>
        <fullName evidence="1">Uncharacterized protein</fullName>
    </submittedName>
</protein>
<keyword evidence="2" id="KW-1185">Reference proteome</keyword>
<comment type="caution">
    <text evidence="1">The sequence shown here is derived from an EMBL/GenBank/DDBJ whole genome shotgun (WGS) entry which is preliminary data.</text>
</comment>